<feature type="region of interest" description="Disordered" evidence="1">
    <location>
        <begin position="1"/>
        <end position="43"/>
    </location>
</feature>
<dbReference type="EMBL" id="JAIQCJ010000808">
    <property type="protein sequence ID" value="KAJ8794550.1"/>
    <property type="molecule type" value="Genomic_DNA"/>
</dbReference>
<dbReference type="Proteomes" id="UP001159641">
    <property type="component" value="Unassembled WGS sequence"/>
</dbReference>
<organism evidence="2 3">
    <name type="scientific">Eschrichtius robustus</name>
    <name type="common">California gray whale</name>
    <name type="synonym">Eschrichtius gibbosus</name>
    <dbReference type="NCBI Taxonomy" id="9764"/>
    <lineage>
        <taxon>Eukaryota</taxon>
        <taxon>Metazoa</taxon>
        <taxon>Chordata</taxon>
        <taxon>Craniata</taxon>
        <taxon>Vertebrata</taxon>
        <taxon>Euteleostomi</taxon>
        <taxon>Mammalia</taxon>
        <taxon>Eutheria</taxon>
        <taxon>Laurasiatheria</taxon>
        <taxon>Artiodactyla</taxon>
        <taxon>Whippomorpha</taxon>
        <taxon>Cetacea</taxon>
        <taxon>Mysticeti</taxon>
        <taxon>Eschrichtiidae</taxon>
        <taxon>Eschrichtius</taxon>
    </lineage>
</organism>
<keyword evidence="3" id="KW-1185">Reference proteome</keyword>
<evidence type="ECO:0000256" key="1">
    <source>
        <dbReference type="SAM" id="MobiDB-lite"/>
    </source>
</evidence>
<dbReference type="AlphaFoldDB" id="A0AB34HUA9"/>
<evidence type="ECO:0000313" key="3">
    <source>
        <dbReference type="Proteomes" id="UP001159641"/>
    </source>
</evidence>
<accession>A0AB34HUA9</accession>
<evidence type="ECO:0000313" key="2">
    <source>
        <dbReference type="EMBL" id="KAJ8794550.1"/>
    </source>
</evidence>
<reference evidence="2 3" key="1">
    <citation type="submission" date="2022-11" db="EMBL/GenBank/DDBJ databases">
        <title>Whole genome sequence of Eschrichtius robustus ER-17-0199.</title>
        <authorList>
            <person name="Bruniche-Olsen A."/>
            <person name="Black A.N."/>
            <person name="Fields C.J."/>
            <person name="Walden K."/>
            <person name="Dewoody J.A."/>
        </authorList>
    </citation>
    <scope>NUCLEOTIDE SEQUENCE [LARGE SCALE GENOMIC DNA]</scope>
    <source>
        <strain evidence="2">ER-17-0199</strain>
        <tissue evidence="2">Blubber</tissue>
    </source>
</reference>
<feature type="compositionally biased region" description="Acidic residues" evidence="1">
    <location>
        <begin position="9"/>
        <end position="20"/>
    </location>
</feature>
<comment type="caution">
    <text evidence="2">The sequence shown here is derived from an EMBL/GenBank/DDBJ whole genome shotgun (WGS) entry which is preliminary data.</text>
</comment>
<proteinExistence type="predicted"/>
<sequence>MSLSLKETEDGEDEMSEDNDNGSRDEAVVPKNGRKVATAPGNKIEKTFLAPMFAEKLVLPHRKGATGANLPKDRRSAKLKDHEKRHENSEEDEEPMKKAPDKQKKEMTKQKASTETKKQKLEGDLVSEF</sequence>
<feature type="region of interest" description="Disordered" evidence="1">
    <location>
        <begin position="60"/>
        <end position="129"/>
    </location>
</feature>
<name>A0AB34HUA9_ESCRO</name>
<gene>
    <name evidence="2" type="ORF">J1605_018845</name>
</gene>
<protein>
    <submittedName>
        <fullName evidence="2">Uncharacterized protein</fullName>
    </submittedName>
</protein>
<feature type="compositionally biased region" description="Basic and acidic residues" evidence="1">
    <location>
        <begin position="95"/>
        <end position="123"/>
    </location>
</feature>
<feature type="compositionally biased region" description="Basic and acidic residues" evidence="1">
    <location>
        <begin position="71"/>
        <end position="88"/>
    </location>
</feature>